<dbReference type="CDD" id="cd04492">
    <property type="entry name" value="YhaM_OBF_like"/>
    <property type="match status" value="1"/>
</dbReference>
<organism evidence="3 4">
    <name type="scientific">Hippea maritima (strain ATCC 700847 / DSM 10411 / MH2)</name>
    <dbReference type="NCBI Taxonomy" id="760142"/>
    <lineage>
        <taxon>Bacteria</taxon>
        <taxon>Pseudomonadati</taxon>
        <taxon>Campylobacterota</taxon>
        <taxon>Desulfurellia</taxon>
        <taxon>Desulfurellales</taxon>
        <taxon>Hippeaceae</taxon>
        <taxon>Hippea</taxon>
    </lineage>
</organism>
<dbReference type="InterPro" id="IPR006675">
    <property type="entry name" value="HDIG_dom"/>
</dbReference>
<dbReference type="InterPro" id="IPR050798">
    <property type="entry name" value="YhaM_exoribonuc/phosphodiest"/>
</dbReference>
<dbReference type="eggNOG" id="COG3481">
    <property type="taxonomic scope" value="Bacteria"/>
</dbReference>
<name>F2LWP4_HIPMA</name>
<dbReference type="PANTHER" id="PTHR37294:SF1">
    <property type="entry name" value="3'-5' EXORIBONUCLEASE YHAM"/>
    <property type="match status" value="1"/>
</dbReference>
<dbReference type="SUPFAM" id="SSF109604">
    <property type="entry name" value="HD-domain/PDEase-like"/>
    <property type="match status" value="1"/>
</dbReference>
<evidence type="ECO:0000313" key="4">
    <source>
        <dbReference type="Proteomes" id="UP000008139"/>
    </source>
</evidence>
<gene>
    <name evidence="3" type="ordered locus">Hipma_0039</name>
</gene>
<reference evidence="3 4" key="1">
    <citation type="journal article" date="2011" name="Stand. Genomic Sci.">
        <title>Complete genome sequence of the thermophilic sulfur-reducer Hippea maritima type strain (MH(2)).</title>
        <authorList>
            <person name="Huntemann M."/>
            <person name="Lu M."/>
            <person name="Nolan M."/>
            <person name="Lapidus A."/>
            <person name="Lucas S."/>
            <person name="Hammon N."/>
            <person name="Deshpande S."/>
            <person name="Cheng J.F."/>
            <person name="Tapia R."/>
            <person name="Han C."/>
            <person name="Goodwin L."/>
            <person name="Pitluck S."/>
            <person name="Liolios K."/>
            <person name="Pagani I."/>
            <person name="Ivanova N."/>
            <person name="Ovchinikova G."/>
            <person name="Pati A."/>
            <person name="Chen A."/>
            <person name="Palaniappan K."/>
            <person name="Land M."/>
            <person name="Hauser L."/>
            <person name="Jeffries C.D."/>
            <person name="Detter J.C."/>
            <person name="Brambilla E.M."/>
            <person name="Rohde M."/>
            <person name="Spring S."/>
            <person name="Goker M."/>
            <person name="Woyke T."/>
            <person name="Bristow J."/>
            <person name="Eisen J.A."/>
            <person name="Markowitz V."/>
            <person name="Hugenholtz P."/>
            <person name="Kyrpides N.C."/>
            <person name="Klenk H.P."/>
            <person name="Mavromatis K."/>
        </authorList>
    </citation>
    <scope>NUCLEOTIDE SEQUENCE [LARGE SCALE GENOMIC DNA]</scope>
    <source>
        <strain evidence="4">ATCC 700847 / DSM 10411 / MH2</strain>
    </source>
</reference>
<dbReference type="InterPro" id="IPR004365">
    <property type="entry name" value="NA-bd_OB_tRNA"/>
</dbReference>
<dbReference type="InterPro" id="IPR012340">
    <property type="entry name" value="NA-bd_OB-fold"/>
</dbReference>
<dbReference type="PROSITE" id="PS51831">
    <property type="entry name" value="HD"/>
    <property type="match status" value="1"/>
</dbReference>
<dbReference type="Proteomes" id="UP000008139">
    <property type="component" value="Chromosome"/>
</dbReference>
<dbReference type="Pfam" id="PF01336">
    <property type="entry name" value="tRNA_anti-codon"/>
    <property type="match status" value="1"/>
</dbReference>
<keyword evidence="1 3" id="KW-0378">Hydrolase</keyword>
<evidence type="ECO:0000259" key="2">
    <source>
        <dbReference type="PROSITE" id="PS51831"/>
    </source>
</evidence>
<dbReference type="GO" id="GO:0016787">
    <property type="term" value="F:hydrolase activity"/>
    <property type="evidence" value="ECO:0007669"/>
    <property type="project" value="UniProtKB-KW"/>
</dbReference>
<dbReference type="GO" id="GO:0031125">
    <property type="term" value="P:rRNA 3'-end processing"/>
    <property type="evidence" value="ECO:0007669"/>
    <property type="project" value="TreeGrafter"/>
</dbReference>
<dbReference type="EMBL" id="CP002606">
    <property type="protein sequence ID" value="AEA33022.1"/>
    <property type="molecule type" value="Genomic_DNA"/>
</dbReference>
<dbReference type="SMART" id="SM00471">
    <property type="entry name" value="HDc"/>
    <property type="match status" value="1"/>
</dbReference>
<dbReference type="GO" id="GO:0003676">
    <property type="term" value="F:nucleic acid binding"/>
    <property type="evidence" value="ECO:0007669"/>
    <property type="project" value="InterPro"/>
</dbReference>
<dbReference type="CDD" id="cd00077">
    <property type="entry name" value="HDc"/>
    <property type="match status" value="1"/>
</dbReference>
<dbReference type="KEGG" id="hmr:Hipma_0039"/>
<protein>
    <submittedName>
        <fullName evidence="3">Metal dependent phosphohydrolase</fullName>
    </submittedName>
</protein>
<feature type="domain" description="HD" evidence="2">
    <location>
        <begin position="164"/>
        <end position="283"/>
    </location>
</feature>
<reference evidence="4" key="2">
    <citation type="submission" date="2011-03" db="EMBL/GenBank/DDBJ databases">
        <title>The complete genome of Hippea maritima DSM 10411.</title>
        <authorList>
            <consortium name="US DOE Joint Genome Institute (JGI-PGF)"/>
            <person name="Lucas S."/>
            <person name="Copeland A."/>
            <person name="Lapidus A."/>
            <person name="Bruce D."/>
            <person name="Goodwin L."/>
            <person name="Pitluck S."/>
            <person name="Peters L."/>
            <person name="Kyrpides N."/>
            <person name="Mavromatis K."/>
            <person name="Pagani I."/>
            <person name="Ivanova N."/>
            <person name="Mikhailova N."/>
            <person name="Lu M."/>
            <person name="Detter J.C."/>
            <person name="Tapia R."/>
            <person name="Han C."/>
            <person name="Land M."/>
            <person name="Hauser L."/>
            <person name="Markowitz V."/>
            <person name="Cheng J.-F."/>
            <person name="Hugenholtz P."/>
            <person name="Woyke T."/>
            <person name="Wu D."/>
            <person name="Spring S."/>
            <person name="Schroeder M."/>
            <person name="Brambilla E."/>
            <person name="Klenk H.-P."/>
            <person name="Eisen J.A."/>
        </authorList>
    </citation>
    <scope>NUCLEOTIDE SEQUENCE [LARGE SCALE GENOMIC DNA]</scope>
    <source>
        <strain evidence="4">ATCC 700847 / DSM 10411 / MH2</strain>
    </source>
</reference>
<proteinExistence type="predicted"/>
<dbReference type="RefSeq" id="WP_013681067.1">
    <property type="nucleotide sequence ID" value="NC_015318.1"/>
</dbReference>
<evidence type="ECO:0000313" key="3">
    <source>
        <dbReference type="EMBL" id="AEA33022.1"/>
    </source>
</evidence>
<dbReference type="Gene3D" id="2.40.50.140">
    <property type="entry name" value="Nucleic acid-binding proteins"/>
    <property type="match status" value="1"/>
</dbReference>
<dbReference type="PANTHER" id="PTHR37294">
    <property type="entry name" value="3'-5' EXORIBONUCLEASE YHAM"/>
    <property type="match status" value="1"/>
</dbReference>
<keyword evidence="4" id="KW-1185">Reference proteome</keyword>
<dbReference type="Pfam" id="PF01966">
    <property type="entry name" value="HD"/>
    <property type="match status" value="1"/>
</dbReference>
<dbReference type="OrthoDB" id="9778453at2"/>
<dbReference type="Gene3D" id="1.10.3210.10">
    <property type="entry name" value="Hypothetical protein af1432"/>
    <property type="match status" value="1"/>
</dbReference>
<sequence>MYDCIEAIKQRKLKKIEGEAFLVSEKHILKARNGDEYVGLKLKDRTGIIDAKIWNNLLHLKDRFEAGDFVKIRGESNYYNDNWQVIIKDLERLDEKEVDKSAFLPSTKKDISKLQEELLALIDSLKHVGLKKLLEEIFLKEDFLEKFSKAPAAKTMHHAYVGGLIEHTVSVGKIASELSEEYPGIDRDLLVSCALLHDIGKVYELDPTTFNYTTEGKLIGHIVIGYTLVQNAIDKLNVLSEEKKLNLLHCILAHHGEYEYGSPKKPKTKEAVLINMIDVLDSRMQPVLDVKVDENTGWSDMVRIIGKSIYAPKSSKELL</sequence>
<dbReference type="HOGENOM" id="CLU_056349_2_0_7"/>
<dbReference type="InterPro" id="IPR006674">
    <property type="entry name" value="HD_domain"/>
</dbReference>
<dbReference type="NCBIfam" id="TIGR00277">
    <property type="entry name" value="HDIG"/>
    <property type="match status" value="1"/>
</dbReference>
<dbReference type="AlphaFoldDB" id="F2LWP4"/>
<evidence type="ECO:0000256" key="1">
    <source>
        <dbReference type="ARBA" id="ARBA00022801"/>
    </source>
</evidence>
<accession>F2LWP4</accession>
<dbReference type="InterPro" id="IPR003607">
    <property type="entry name" value="HD/PDEase_dom"/>
</dbReference>
<dbReference type="InParanoid" id="F2LWP4"/>
<dbReference type="STRING" id="760142.Hipma_0039"/>